<dbReference type="FunFam" id="2.30.30.100:FF:000022">
    <property type="entry name" value="U6 snRNA-associated Sm-like protein LSm8"/>
    <property type="match status" value="1"/>
</dbReference>
<feature type="transmembrane region" description="Helical" evidence="14">
    <location>
        <begin position="404"/>
        <end position="426"/>
    </location>
</feature>
<dbReference type="GO" id="GO:0000398">
    <property type="term" value="P:mRNA splicing, via spliceosome"/>
    <property type="evidence" value="ECO:0007669"/>
    <property type="project" value="InterPro"/>
</dbReference>
<evidence type="ECO:0000256" key="3">
    <source>
        <dbReference type="ARBA" id="ARBA00022664"/>
    </source>
</evidence>
<dbReference type="InterPro" id="IPR047575">
    <property type="entry name" value="Sm"/>
</dbReference>
<evidence type="ECO:0000256" key="1">
    <source>
        <dbReference type="ARBA" id="ARBA00004123"/>
    </source>
</evidence>
<protein>
    <recommendedName>
        <fullName evidence="12">U6 snRNA-associated Sm-like protein LSm8</fullName>
    </recommendedName>
</protein>
<keyword evidence="14" id="KW-0812">Transmembrane</keyword>
<dbReference type="GO" id="GO:0046540">
    <property type="term" value="C:U4/U6 x U5 tri-snRNP complex"/>
    <property type="evidence" value="ECO:0007669"/>
    <property type="project" value="InterPro"/>
</dbReference>
<keyword evidence="7" id="KW-0508">mRNA splicing</keyword>
<evidence type="ECO:0000256" key="6">
    <source>
        <dbReference type="ARBA" id="ARBA00022990"/>
    </source>
</evidence>
<reference evidence="16 17" key="1">
    <citation type="journal article" date="2023" name="Insect Mol. Biol.">
        <title>Genome sequencing provides insights into the evolution of gene families encoding plant cell wall-degrading enzymes in longhorned beetles.</title>
        <authorList>
            <person name="Shin N.R."/>
            <person name="Okamura Y."/>
            <person name="Kirsch R."/>
            <person name="Pauchet Y."/>
        </authorList>
    </citation>
    <scope>NUCLEOTIDE SEQUENCE [LARGE SCALE GENOMIC DNA]</scope>
    <source>
        <strain evidence="16">EAD_L_NR</strain>
    </source>
</reference>
<dbReference type="InterPro" id="IPR010920">
    <property type="entry name" value="LSM_dom_sf"/>
</dbReference>
<dbReference type="InterPro" id="IPR044642">
    <property type="entry name" value="PTHR15588"/>
</dbReference>
<dbReference type="GO" id="GO:0005688">
    <property type="term" value="C:U6 snRNP"/>
    <property type="evidence" value="ECO:0007669"/>
    <property type="project" value="InterPro"/>
</dbReference>
<evidence type="ECO:0000256" key="10">
    <source>
        <dbReference type="ARBA" id="ARBA00056431"/>
    </source>
</evidence>
<dbReference type="PANTHER" id="PTHR15588">
    <property type="entry name" value="LSM1"/>
    <property type="match status" value="1"/>
</dbReference>
<evidence type="ECO:0000256" key="7">
    <source>
        <dbReference type="ARBA" id="ARBA00023187"/>
    </source>
</evidence>
<evidence type="ECO:0000256" key="4">
    <source>
        <dbReference type="ARBA" id="ARBA00022728"/>
    </source>
</evidence>
<dbReference type="InterPro" id="IPR001163">
    <property type="entry name" value="Sm_dom_euk/arc"/>
</dbReference>
<evidence type="ECO:0000256" key="9">
    <source>
        <dbReference type="ARBA" id="ARBA00023274"/>
    </source>
</evidence>
<dbReference type="GO" id="GO:0071011">
    <property type="term" value="C:precatalytic spliceosome"/>
    <property type="evidence" value="ECO:0007669"/>
    <property type="project" value="TreeGrafter"/>
</dbReference>
<dbReference type="AlphaFoldDB" id="A0AAV8VS88"/>
<comment type="function">
    <text evidence="10">Plays a role in pre-mRNA splicing as component of the U4/U6-U5 tri-snRNP complex that is involved in spliceosome assembly, and as component of the precatalytic spliceosome (spliceosome B complex). The heptameric LSM2-8 complex binds specifically to the 3'-terminal U-tract of U6 snRNA.</text>
</comment>
<keyword evidence="9" id="KW-0687">Ribonucleoprotein</keyword>
<dbReference type="SUPFAM" id="SSF50182">
    <property type="entry name" value="Sm-like ribonucleoproteins"/>
    <property type="match status" value="1"/>
</dbReference>
<evidence type="ECO:0000256" key="12">
    <source>
        <dbReference type="ARBA" id="ARBA00067760"/>
    </source>
</evidence>
<evidence type="ECO:0000256" key="5">
    <source>
        <dbReference type="ARBA" id="ARBA00022884"/>
    </source>
</evidence>
<keyword evidence="4" id="KW-0747">Spliceosome</keyword>
<dbReference type="GO" id="GO:0003729">
    <property type="term" value="F:mRNA binding"/>
    <property type="evidence" value="ECO:0007669"/>
    <property type="project" value="TreeGrafter"/>
</dbReference>
<accession>A0AAV8VS88</accession>
<dbReference type="Gene3D" id="2.30.30.100">
    <property type="match status" value="1"/>
</dbReference>
<organism evidence="16 17">
    <name type="scientific">Exocentrus adspersus</name>
    <dbReference type="NCBI Taxonomy" id="1586481"/>
    <lineage>
        <taxon>Eukaryota</taxon>
        <taxon>Metazoa</taxon>
        <taxon>Ecdysozoa</taxon>
        <taxon>Arthropoda</taxon>
        <taxon>Hexapoda</taxon>
        <taxon>Insecta</taxon>
        <taxon>Pterygota</taxon>
        <taxon>Neoptera</taxon>
        <taxon>Endopterygota</taxon>
        <taxon>Coleoptera</taxon>
        <taxon>Polyphaga</taxon>
        <taxon>Cucujiformia</taxon>
        <taxon>Chrysomeloidea</taxon>
        <taxon>Cerambycidae</taxon>
        <taxon>Lamiinae</taxon>
        <taxon>Acanthocinini</taxon>
        <taxon>Exocentrus</taxon>
    </lineage>
</organism>
<dbReference type="Proteomes" id="UP001159042">
    <property type="component" value="Unassembled WGS sequence"/>
</dbReference>
<comment type="similarity">
    <text evidence="2">Belongs to the snRNP Sm proteins family.</text>
</comment>
<comment type="subcellular location">
    <subcellularLocation>
        <location evidence="1">Nucleus</location>
    </subcellularLocation>
</comment>
<evidence type="ECO:0000256" key="13">
    <source>
        <dbReference type="SAM" id="MobiDB-lite"/>
    </source>
</evidence>
<sequence>MASGLDSFVNHTVSIITSDGRNFIGTLKGFDQTINIILDESHERVYSTTTGVEQVMLGLHIIRGDNVALIGLIDEEIDNRLNLANIKAEPLNPVVHYSSDVRRQCWHPEEVAVLTSRMILQDLLPDLSVLEVEDNSVAADIVEYFRMMIDVVQKSTQGRIRHITMLALTDLIGGYLQHAVLPSARQAYYAGLIDFENVEKLMQLYEEIKWYLRTNGQGWARPMHVKTKFEIQPIDLSGEGGGKGNKTCCRNLIYYQKPTVKRSADAVSTSLHFPIPFFDTKVHPSAIAVPFRKYALRNIESKRAAYVVVKYYIAAQNCLRDLHADKPVVENFQNSLYAWIEKDVVPKLVDDKFYAAFGGILRVEDSLKQLGAQMMTAVQTECDNEGDQEVGAVPGGEPPSRSNIMLIVMIVIIVLWFVFGTLFICYRIRRNSKKIRAGSFDTCKCTTVTEKSQEASSMSSEFDKIYKEEETKHTKKSRSFKFSTKSASKQDKNYCACDEPATIDHKHSMKVLPSIPEMSENSSRREDWTSQQQQSNNKQRKITFDAPLATSSVDDVREAKKKVVAPKMRVCVPRMGDIHLGEDVDLTICPAYEDKATSLSSSRSKSSNEKDLGTQMSDRGVHESVQMPDYDNSKQAKSDGNVTEDTTDNTGFTPNSPHIYACHSSLTGNYTADQRFQKEKPFIFGYDFQTSSSSELSDEDSDARTSTTK</sequence>
<name>A0AAV8VS88_9CUCU</name>
<keyword evidence="8" id="KW-0539">Nucleus</keyword>
<keyword evidence="5" id="KW-0694">RNA-binding</keyword>
<evidence type="ECO:0000259" key="15">
    <source>
        <dbReference type="PROSITE" id="PS52002"/>
    </source>
</evidence>
<gene>
    <name evidence="16" type="ORF">NQ315_002285</name>
</gene>
<dbReference type="SMART" id="SM00651">
    <property type="entry name" value="Sm"/>
    <property type="match status" value="1"/>
</dbReference>
<dbReference type="CDD" id="cd01727">
    <property type="entry name" value="LSm8"/>
    <property type="match status" value="1"/>
</dbReference>
<evidence type="ECO:0000256" key="2">
    <source>
        <dbReference type="ARBA" id="ARBA00006850"/>
    </source>
</evidence>
<keyword evidence="6" id="KW-0007">Acetylation</keyword>
<feature type="region of interest" description="Disordered" evidence="13">
    <location>
        <begin position="516"/>
        <end position="546"/>
    </location>
</feature>
<evidence type="ECO:0000256" key="11">
    <source>
        <dbReference type="ARBA" id="ARBA00063389"/>
    </source>
</evidence>
<comment type="caution">
    <text evidence="16">The sequence shown here is derived from an EMBL/GenBank/DDBJ whole genome shotgun (WGS) entry which is preliminary data.</text>
</comment>
<feature type="domain" description="Sm" evidence="15">
    <location>
        <begin position="1"/>
        <end position="76"/>
    </location>
</feature>
<dbReference type="InterPro" id="IPR034103">
    <property type="entry name" value="Lsm8"/>
</dbReference>
<keyword evidence="3" id="KW-0507">mRNA processing</keyword>
<proteinExistence type="inferred from homology"/>
<evidence type="ECO:0000313" key="16">
    <source>
        <dbReference type="EMBL" id="KAJ8917268.1"/>
    </source>
</evidence>
<feature type="compositionally biased region" description="Polar residues" evidence="13">
    <location>
        <begin position="638"/>
        <end position="655"/>
    </location>
</feature>
<feature type="region of interest" description="Disordered" evidence="13">
    <location>
        <begin position="688"/>
        <end position="709"/>
    </location>
</feature>
<evidence type="ECO:0000256" key="8">
    <source>
        <dbReference type="ARBA" id="ARBA00023242"/>
    </source>
</evidence>
<evidence type="ECO:0000313" key="17">
    <source>
        <dbReference type="Proteomes" id="UP001159042"/>
    </source>
</evidence>
<keyword evidence="14" id="KW-1133">Transmembrane helix</keyword>
<keyword evidence="17" id="KW-1185">Reference proteome</keyword>
<dbReference type="Pfam" id="PF01423">
    <property type="entry name" value="LSM"/>
    <property type="match status" value="1"/>
</dbReference>
<feature type="region of interest" description="Disordered" evidence="13">
    <location>
        <begin position="597"/>
        <end position="655"/>
    </location>
</feature>
<dbReference type="PANTHER" id="PTHR15588:SF9">
    <property type="entry name" value="U6 SNRNA-ASSOCIATED SM-LIKE PROTEIN LSM8"/>
    <property type="match status" value="1"/>
</dbReference>
<evidence type="ECO:0000256" key="14">
    <source>
        <dbReference type="SAM" id="Phobius"/>
    </source>
</evidence>
<keyword evidence="14" id="KW-0472">Membrane</keyword>
<dbReference type="PROSITE" id="PS52002">
    <property type="entry name" value="SM"/>
    <property type="match status" value="1"/>
</dbReference>
<comment type="subunit">
    <text evidence="11">Component of the precatalytic spliceosome (spliceosome B complex). Component of the U4/U6-U5 tri-snRNP complex, a building block of the precatalytic spliceosome (spliceosome B complex). The U4/U6-U5 tri-snRNP complex is composed of the U4, U6 and U5 snRNAs and at least PRPF3, PRPF4, PRPF6, PRPF8, PRPF31, SNRNP200, TXNL4A, SNRNP40, SNRPB, SNRPD1, SNRPD2, SNRPD3, SNRPE, SNRPF, SNRPG, DDX23, CD2BP2, PPIH, SNU13, EFTUD2, SART1 and USP39, plus LSM2, LSM3, LSM4, LSM5, LSM6, LSM7 and LSM8. LSM2, LSM3, LSM4, LSM5, LSM6, LSM7 and LSM8 form a heptameric, ring-shaped subcomplex (the LSM2-8 complex) that is part of the U4/U6-U5 tri-snRNP complex and the precatalytic spliceosome.</text>
</comment>
<dbReference type="EMBL" id="JANEYG010000034">
    <property type="protein sequence ID" value="KAJ8917268.1"/>
    <property type="molecule type" value="Genomic_DNA"/>
</dbReference>